<comment type="caution">
    <text evidence="1">The sequence shown here is derived from an EMBL/GenBank/DDBJ whole genome shotgun (WGS) entry which is preliminary data.</text>
</comment>
<accession>A0AAD8FCS4</accession>
<proteinExistence type="predicted"/>
<gene>
    <name evidence="1" type="ORF">Bpfe_011961</name>
</gene>
<dbReference type="Proteomes" id="UP001233172">
    <property type="component" value="Unassembled WGS sequence"/>
</dbReference>
<evidence type="ECO:0000313" key="1">
    <source>
        <dbReference type="EMBL" id="KAK0058656.1"/>
    </source>
</evidence>
<sequence length="61" mass="7032">MKPKLKLTFCNATISASHVLLNKFPPNLLLWPFNPYHTMCNTYPLDDGYVEQHYPLLVIAV</sequence>
<keyword evidence="2" id="KW-1185">Reference proteome</keyword>
<reference evidence="1" key="2">
    <citation type="submission" date="2023-04" db="EMBL/GenBank/DDBJ databases">
        <authorList>
            <person name="Bu L."/>
            <person name="Lu L."/>
            <person name="Laidemitt M.R."/>
            <person name="Zhang S.M."/>
            <person name="Mutuku M."/>
            <person name="Mkoji G."/>
            <person name="Steinauer M."/>
            <person name="Loker E.S."/>
        </authorList>
    </citation>
    <scope>NUCLEOTIDE SEQUENCE</scope>
    <source>
        <strain evidence="1">KasaAsao</strain>
        <tissue evidence="1">Whole Snail</tissue>
    </source>
</reference>
<protein>
    <submittedName>
        <fullName evidence="1">Uncharacterized protein</fullName>
    </submittedName>
</protein>
<evidence type="ECO:0000313" key="2">
    <source>
        <dbReference type="Proteomes" id="UP001233172"/>
    </source>
</evidence>
<dbReference type="EMBL" id="JASAOG010000047">
    <property type="protein sequence ID" value="KAK0058656.1"/>
    <property type="molecule type" value="Genomic_DNA"/>
</dbReference>
<organism evidence="1 2">
    <name type="scientific">Biomphalaria pfeifferi</name>
    <name type="common">Bloodfluke planorb</name>
    <name type="synonym">Freshwater snail</name>
    <dbReference type="NCBI Taxonomy" id="112525"/>
    <lineage>
        <taxon>Eukaryota</taxon>
        <taxon>Metazoa</taxon>
        <taxon>Spiralia</taxon>
        <taxon>Lophotrochozoa</taxon>
        <taxon>Mollusca</taxon>
        <taxon>Gastropoda</taxon>
        <taxon>Heterobranchia</taxon>
        <taxon>Euthyneura</taxon>
        <taxon>Panpulmonata</taxon>
        <taxon>Hygrophila</taxon>
        <taxon>Lymnaeoidea</taxon>
        <taxon>Planorbidae</taxon>
        <taxon>Biomphalaria</taxon>
    </lineage>
</organism>
<feature type="non-terminal residue" evidence="1">
    <location>
        <position position="61"/>
    </location>
</feature>
<name>A0AAD8FCS4_BIOPF</name>
<reference evidence="1" key="1">
    <citation type="journal article" date="2023" name="PLoS Negl. Trop. Dis.">
        <title>A genome sequence for Biomphalaria pfeifferi, the major vector snail for the human-infecting parasite Schistosoma mansoni.</title>
        <authorList>
            <person name="Bu L."/>
            <person name="Lu L."/>
            <person name="Laidemitt M.R."/>
            <person name="Zhang S.M."/>
            <person name="Mutuku M."/>
            <person name="Mkoji G."/>
            <person name="Steinauer M."/>
            <person name="Loker E.S."/>
        </authorList>
    </citation>
    <scope>NUCLEOTIDE SEQUENCE</scope>
    <source>
        <strain evidence="1">KasaAsao</strain>
    </source>
</reference>
<dbReference type="AlphaFoldDB" id="A0AAD8FCS4"/>